<dbReference type="InterPro" id="IPR000873">
    <property type="entry name" value="AMP-dep_synth/lig_dom"/>
</dbReference>
<dbReference type="GO" id="GO:0031956">
    <property type="term" value="F:medium-chain fatty acid-CoA ligase activity"/>
    <property type="evidence" value="ECO:0007669"/>
    <property type="project" value="TreeGrafter"/>
</dbReference>
<dbReference type="SUPFAM" id="SSF56801">
    <property type="entry name" value="Acetyl-CoA synthetase-like"/>
    <property type="match status" value="1"/>
</dbReference>
<evidence type="ECO:0000313" key="6">
    <source>
        <dbReference type="Proteomes" id="UP000183987"/>
    </source>
</evidence>
<dbReference type="OrthoDB" id="9803968at2"/>
<evidence type="ECO:0000313" key="5">
    <source>
        <dbReference type="EMBL" id="SHE88287.1"/>
    </source>
</evidence>
<evidence type="ECO:0000256" key="1">
    <source>
        <dbReference type="ARBA" id="ARBA00006432"/>
    </source>
</evidence>
<keyword evidence="2" id="KW-0436">Ligase</keyword>
<dbReference type="Gene3D" id="3.40.50.12780">
    <property type="entry name" value="N-terminal domain of ligase-like"/>
    <property type="match status" value="1"/>
</dbReference>
<dbReference type="EMBL" id="FQUE01000002">
    <property type="protein sequence ID" value="SHE88287.1"/>
    <property type="molecule type" value="Genomic_DNA"/>
</dbReference>
<reference evidence="6" key="1">
    <citation type="submission" date="2016-11" db="EMBL/GenBank/DDBJ databases">
        <authorList>
            <person name="Varghese N."/>
            <person name="Submissions S."/>
        </authorList>
    </citation>
    <scope>NUCLEOTIDE SEQUENCE [LARGE SCALE GENOMIC DNA]</scope>
    <source>
        <strain evidence="6">DSM 29326</strain>
    </source>
</reference>
<evidence type="ECO:0000259" key="3">
    <source>
        <dbReference type="Pfam" id="PF00501"/>
    </source>
</evidence>
<feature type="domain" description="AMP-binding enzyme C-terminal" evidence="4">
    <location>
        <begin position="292"/>
        <end position="365"/>
    </location>
</feature>
<dbReference type="InterPro" id="IPR042099">
    <property type="entry name" value="ANL_N_sf"/>
</dbReference>
<dbReference type="Proteomes" id="UP000183987">
    <property type="component" value="Unassembled WGS sequence"/>
</dbReference>
<dbReference type="PROSITE" id="PS00455">
    <property type="entry name" value="AMP_BINDING"/>
    <property type="match status" value="1"/>
</dbReference>
<organism evidence="5 6">
    <name type="scientific">Loktanella atrilutea</name>
    <dbReference type="NCBI Taxonomy" id="366533"/>
    <lineage>
        <taxon>Bacteria</taxon>
        <taxon>Pseudomonadati</taxon>
        <taxon>Pseudomonadota</taxon>
        <taxon>Alphaproteobacteria</taxon>
        <taxon>Rhodobacterales</taxon>
        <taxon>Roseobacteraceae</taxon>
        <taxon>Loktanella</taxon>
    </lineage>
</organism>
<dbReference type="Pfam" id="PF13193">
    <property type="entry name" value="AMP-binding_C"/>
    <property type="match status" value="1"/>
</dbReference>
<keyword evidence="6" id="KW-1185">Reference proteome</keyword>
<proteinExistence type="inferred from homology"/>
<dbReference type="Gene3D" id="3.30.300.30">
    <property type="match status" value="1"/>
</dbReference>
<name>A0A1M4X4B5_LOKAT</name>
<dbReference type="GO" id="GO:0006631">
    <property type="term" value="P:fatty acid metabolic process"/>
    <property type="evidence" value="ECO:0007669"/>
    <property type="project" value="TreeGrafter"/>
</dbReference>
<sequence length="379" mass="40051">MVTATGGAFRWHEDTRLLRADTVQDGLRDAVRAGFSLRVEGGRISGFKAPHPVLLCATSGSSGAPKVIRRTPASWQTSFAVNGSVLGLGPAATVAVFSGFDSSLALYAALEAAHHGAAILSLSGVRPDRQARAIADSRADVLYLTPTQLTELCKSSSALSSVRCIMVGGGRLSLAAVEAAATTFPAARLIQFYGAAETSFITWTDASTPPGSVGRPYPGVVLHVDDDGTIWVRSPYLFEGYEHGDSRHTRWRDGFLTVGEVGYLDPGGHLFLTGRAGRTVTVADRNVSLDRVEAALSHLIPGAQIVVVAVPDPRRGARVVALVAGAPTEDSADDLHRLSRQHLGPIMAPHRIQMCDAVPMLPGGKPDYRTATKLAQDMA</sequence>
<evidence type="ECO:0000259" key="4">
    <source>
        <dbReference type="Pfam" id="PF13193"/>
    </source>
</evidence>
<feature type="domain" description="AMP-dependent synthetase/ligase" evidence="3">
    <location>
        <begin position="48"/>
        <end position="241"/>
    </location>
</feature>
<dbReference type="STRING" id="366533.SAMN05444339_102337"/>
<dbReference type="RefSeq" id="WP_084114186.1">
    <property type="nucleotide sequence ID" value="NZ_FQUE01000002.1"/>
</dbReference>
<dbReference type="PANTHER" id="PTHR43201">
    <property type="entry name" value="ACYL-COA SYNTHETASE"/>
    <property type="match status" value="1"/>
</dbReference>
<comment type="similarity">
    <text evidence="1">Belongs to the ATP-dependent AMP-binding enzyme family.</text>
</comment>
<dbReference type="AlphaFoldDB" id="A0A1M4X4B5"/>
<dbReference type="InterPro" id="IPR020845">
    <property type="entry name" value="AMP-binding_CS"/>
</dbReference>
<accession>A0A1M4X4B5</accession>
<dbReference type="CDD" id="cd04433">
    <property type="entry name" value="AFD_class_I"/>
    <property type="match status" value="1"/>
</dbReference>
<dbReference type="PANTHER" id="PTHR43201:SF5">
    <property type="entry name" value="MEDIUM-CHAIN ACYL-COA LIGASE ACSF2, MITOCHONDRIAL"/>
    <property type="match status" value="1"/>
</dbReference>
<dbReference type="InterPro" id="IPR025110">
    <property type="entry name" value="AMP-bd_C"/>
</dbReference>
<dbReference type="Pfam" id="PF00501">
    <property type="entry name" value="AMP-binding"/>
    <property type="match status" value="1"/>
</dbReference>
<gene>
    <name evidence="5" type="ORF">SAMN05444339_102337</name>
</gene>
<evidence type="ECO:0000256" key="2">
    <source>
        <dbReference type="ARBA" id="ARBA00022598"/>
    </source>
</evidence>
<dbReference type="InterPro" id="IPR045851">
    <property type="entry name" value="AMP-bd_C_sf"/>
</dbReference>
<protein>
    <submittedName>
        <fullName evidence="5">Long-chain acyl-CoA synthetase</fullName>
    </submittedName>
</protein>